<gene>
    <name evidence="1" type="ORF">FEE40_10345</name>
</gene>
<dbReference type="AlphaFoldDB" id="A0AAE6WIB5"/>
<dbReference type="PROSITE" id="PS51257">
    <property type="entry name" value="PROKAR_LIPOPROTEIN"/>
    <property type="match status" value="1"/>
</dbReference>
<organism evidence="1 2">
    <name type="scientific">Ligilactobacillus murinus</name>
    <dbReference type="NCBI Taxonomy" id="1622"/>
    <lineage>
        <taxon>Bacteria</taxon>
        <taxon>Bacillati</taxon>
        <taxon>Bacillota</taxon>
        <taxon>Bacilli</taxon>
        <taxon>Lactobacillales</taxon>
        <taxon>Lactobacillaceae</taxon>
        <taxon>Ligilactobacillus</taxon>
    </lineage>
</organism>
<dbReference type="RefSeq" id="WP_163587133.1">
    <property type="nucleotide sequence ID" value="NZ_CP040852.1"/>
</dbReference>
<evidence type="ECO:0000313" key="1">
    <source>
        <dbReference type="EMBL" id="QIA90522.1"/>
    </source>
</evidence>
<accession>A0AAE6WIB5</accession>
<sequence>MKKLAIVAVLISSLSLAACGNKDFLGAEYEFKTAEIKMLDGTIKKVKVKEWSRDNEANNIRVTTTDGTIYYSSSNNIMLIDK</sequence>
<dbReference type="Proteomes" id="UP000463931">
    <property type="component" value="Chromosome"/>
</dbReference>
<evidence type="ECO:0000313" key="2">
    <source>
        <dbReference type="Proteomes" id="UP000463931"/>
    </source>
</evidence>
<reference evidence="1 2" key="1">
    <citation type="journal article" date="2019" name="Nat. Med.">
        <title>Preventing dysbiosis of the neonatal mouse intestinal microbiome protects against late-onset sepsis.</title>
        <authorList>
            <person name="Singer J.R."/>
            <person name="Blosser E.G."/>
            <person name="Zindl C.L."/>
            <person name="Silberger D.J."/>
            <person name="Conlan S."/>
            <person name="Laufer V.A."/>
            <person name="DiToro D."/>
            <person name="Deming C."/>
            <person name="Kumar R."/>
            <person name="Morrow C.D."/>
            <person name="Segre J.A."/>
            <person name="Gray M.J."/>
            <person name="Randolph D.A."/>
            <person name="Weaver C.T."/>
        </authorList>
    </citation>
    <scope>NUCLEOTIDE SEQUENCE [LARGE SCALE GENOMIC DNA]</scope>
    <source>
        <strain evidence="1 2">V10</strain>
    </source>
</reference>
<name>A0AAE6WIB5_9LACO</name>
<dbReference type="EMBL" id="CP040852">
    <property type="protein sequence ID" value="QIA90522.1"/>
    <property type="molecule type" value="Genomic_DNA"/>
</dbReference>
<protein>
    <submittedName>
        <fullName evidence="1">Uncharacterized protein</fullName>
    </submittedName>
</protein>
<proteinExistence type="predicted"/>